<dbReference type="EMBL" id="VOSK01000485">
    <property type="protein sequence ID" value="MPR30916.1"/>
    <property type="molecule type" value="Genomic_DNA"/>
</dbReference>
<organism evidence="1 2">
    <name type="scientific">Microvirga tunisiensis</name>
    <dbReference type="NCBI Taxonomy" id="2108360"/>
    <lineage>
        <taxon>Bacteria</taxon>
        <taxon>Pseudomonadati</taxon>
        <taxon>Pseudomonadota</taxon>
        <taxon>Alphaproteobacteria</taxon>
        <taxon>Hyphomicrobiales</taxon>
        <taxon>Methylobacteriaceae</taxon>
        <taxon>Microvirga</taxon>
    </lineage>
</organism>
<comment type="caution">
    <text evidence="1">The sequence shown here is derived from an EMBL/GenBank/DDBJ whole genome shotgun (WGS) entry which is preliminary data.</text>
</comment>
<reference evidence="1 2" key="1">
    <citation type="journal article" date="2019" name="Syst. Appl. Microbiol.">
        <title>Microvirga tunisiensis sp. nov., a root nodule symbiotic bacterium isolated from Lupinus micranthus and L. luteus grown in Northern Tunisia.</title>
        <authorList>
            <person name="Msaddak A."/>
            <person name="Rejili M."/>
            <person name="Duran D."/>
            <person name="Mars M."/>
            <person name="Palacios J.M."/>
            <person name="Ruiz-Argueso T."/>
            <person name="Rey L."/>
            <person name="Imperial J."/>
        </authorList>
    </citation>
    <scope>NUCLEOTIDE SEQUENCE [LARGE SCALE GENOMIC DNA]</scope>
    <source>
        <strain evidence="1 2">Lmie10</strain>
    </source>
</reference>
<dbReference type="Pfam" id="PF05717">
    <property type="entry name" value="TnpB_IS66"/>
    <property type="match status" value="1"/>
</dbReference>
<accession>A0A5N7N740</accession>
<dbReference type="InterPro" id="IPR008878">
    <property type="entry name" value="Transposase_IS66_Orf2"/>
</dbReference>
<sequence length="93" mass="10723">MPPSALPPPHSLPRRIRADMWRATYPLSGHLFVFRRRKGDLLKMNWHDGCGACLFTKRLERRRFQWLAVTNGAVTISSAQLAYLLDGVQRYPS</sequence>
<name>A0A5N7N740_9HYPH</name>
<dbReference type="PANTHER" id="PTHR36455">
    <property type="match status" value="1"/>
</dbReference>
<evidence type="ECO:0000313" key="1">
    <source>
        <dbReference type="EMBL" id="MPR30916.1"/>
    </source>
</evidence>
<dbReference type="PANTHER" id="PTHR36455:SF1">
    <property type="entry name" value="BLR8292 PROTEIN"/>
    <property type="match status" value="1"/>
</dbReference>
<protein>
    <submittedName>
        <fullName evidence="1">IS66 family insertion sequence element accessory protein TnpB</fullName>
    </submittedName>
</protein>
<proteinExistence type="predicted"/>
<evidence type="ECO:0000313" key="2">
    <source>
        <dbReference type="Proteomes" id="UP000403266"/>
    </source>
</evidence>
<dbReference type="OrthoDB" id="9801450at2"/>
<dbReference type="NCBIfam" id="NF033819">
    <property type="entry name" value="IS66_TnpB"/>
    <property type="match status" value="1"/>
</dbReference>
<gene>
    <name evidence="1" type="primary">tnpB</name>
    <name evidence="1" type="ORF">FS320_39800</name>
</gene>
<dbReference type="AlphaFoldDB" id="A0A5N7N740"/>
<dbReference type="Proteomes" id="UP000403266">
    <property type="component" value="Unassembled WGS sequence"/>
</dbReference>
<keyword evidence="2" id="KW-1185">Reference proteome</keyword>